<dbReference type="EMBL" id="MHHY01000004">
    <property type="protein sequence ID" value="OGY40860.1"/>
    <property type="molecule type" value="Genomic_DNA"/>
</dbReference>
<gene>
    <name evidence="1" type="ORF">A2570_00410</name>
</gene>
<dbReference type="Proteomes" id="UP000178570">
    <property type="component" value="Unassembled WGS sequence"/>
</dbReference>
<dbReference type="STRING" id="1797529.A2570_00410"/>
<accession>A0A1G1XMP0</accession>
<name>A0A1G1XMP0_9BACT</name>
<dbReference type="AlphaFoldDB" id="A0A1G1XMP0"/>
<organism evidence="1 2">
    <name type="scientific">Candidatus Brennerbacteria bacterium RIFOXYD1_FULL_41_16</name>
    <dbReference type="NCBI Taxonomy" id="1797529"/>
    <lineage>
        <taxon>Bacteria</taxon>
        <taxon>Candidatus Brenneribacteriota</taxon>
    </lineage>
</organism>
<reference evidence="1 2" key="1">
    <citation type="journal article" date="2016" name="Nat. Commun.">
        <title>Thousands of microbial genomes shed light on interconnected biogeochemical processes in an aquifer system.</title>
        <authorList>
            <person name="Anantharaman K."/>
            <person name="Brown C.T."/>
            <person name="Hug L.A."/>
            <person name="Sharon I."/>
            <person name="Castelle C.J."/>
            <person name="Probst A.J."/>
            <person name="Thomas B.C."/>
            <person name="Singh A."/>
            <person name="Wilkins M.J."/>
            <person name="Karaoz U."/>
            <person name="Brodie E.L."/>
            <person name="Williams K.H."/>
            <person name="Hubbard S.S."/>
            <person name="Banfield J.F."/>
        </authorList>
    </citation>
    <scope>NUCLEOTIDE SEQUENCE [LARGE SCALE GENOMIC DNA]</scope>
</reference>
<sequence>MVVSIKRKDNETPSSFLFRATKRIQKSGVLFETRKKRFHAKTASKAKRKVKAIHRLTIEGHMKKFLKLGYSQEESINMARRILKGITRE</sequence>
<evidence type="ECO:0000313" key="2">
    <source>
        <dbReference type="Proteomes" id="UP000178570"/>
    </source>
</evidence>
<proteinExistence type="predicted"/>
<comment type="caution">
    <text evidence="1">The sequence shown here is derived from an EMBL/GenBank/DDBJ whole genome shotgun (WGS) entry which is preliminary data.</text>
</comment>
<protein>
    <submittedName>
        <fullName evidence="1">Uncharacterized protein</fullName>
    </submittedName>
</protein>
<evidence type="ECO:0000313" key="1">
    <source>
        <dbReference type="EMBL" id="OGY40860.1"/>
    </source>
</evidence>